<sequence>MKKAVIIVGARPNFMKAAPIIRAMKKDGSIKPVLIHTGQHYDKNMSDAFFKDLKMPKPDVFLGVGSGSHAEQTAKVMVALETELQKIKPNVVIVVGDVNSTVAGALTAKKLNIKVAHVEAGLRSFDETMPEEINRIVTDHIADFLFTTEVSGNTNLIHEGILKKKVHFVGNVMIDSLLGHKKNIAESKIIIKLKLRVENYAVLTLHRPSNVDNKKNLKNILEALIEIQKTLTIVFPMHPRTKKQIEIFKLEKTFQKCRNMVLIEPLGYTDFTRLVRDAKLVLTDSGGLQEETTVQGVSCITIRENTERPITLTKGTNVLVGSTKEEIMKAFRKIKKSKKTKGSIPKYWDGKAAERIVKILKKKL</sequence>
<protein>
    <submittedName>
        <fullName evidence="3">UDP-N-acetylglucosamine 2-epimerase (Non-hydrolyzing)</fullName>
    </submittedName>
</protein>
<evidence type="ECO:0000256" key="1">
    <source>
        <dbReference type="RuleBase" id="RU003513"/>
    </source>
</evidence>
<proteinExistence type="inferred from homology"/>
<dbReference type="SUPFAM" id="SSF53756">
    <property type="entry name" value="UDP-Glycosyltransferase/glycogen phosphorylase"/>
    <property type="match status" value="1"/>
</dbReference>
<name>A0A2M6WI23_9BACT</name>
<reference evidence="4" key="1">
    <citation type="submission" date="2017-09" db="EMBL/GenBank/DDBJ databases">
        <title>Depth-based differentiation of microbial function through sediment-hosted aquifers and enrichment of novel symbionts in the deep terrestrial subsurface.</title>
        <authorList>
            <person name="Probst A.J."/>
            <person name="Ladd B."/>
            <person name="Jarett J.K."/>
            <person name="Geller-Mcgrath D.E."/>
            <person name="Sieber C.M.K."/>
            <person name="Emerson J.B."/>
            <person name="Anantharaman K."/>
            <person name="Thomas B.C."/>
            <person name="Malmstrom R."/>
            <person name="Stieglmeier M."/>
            <person name="Klingl A."/>
            <person name="Woyke T."/>
            <person name="Ryan C.M."/>
            <person name="Banfield J.F."/>
        </authorList>
    </citation>
    <scope>NUCLEOTIDE SEQUENCE [LARGE SCALE GENOMIC DNA]</scope>
</reference>
<comment type="caution">
    <text evidence="3">The sequence shown here is derived from an EMBL/GenBank/DDBJ whole genome shotgun (WGS) entry which is preliminary data.</text>
</comment>
<gene>
    <name evidence="3" type="ORF">COU08_02420</name>
</gene>
<evidence type="ECO:0000259" key="2">
    <source>
        <dbReference type="Pfam" id="PF02350"/>
    </source>
</evidence>
<dbReference type="Pfam" id="PF02350">
    <property type="entry name" value="Epimerase_2"/>
    <property type="match status" value="1"/>
</dbReference>
<dbReference type="PANTHER" id="PTHR43174:SF1">
    <property type="entry name" value="UDP-N-ACETYLGLUCOSAMINE 2-EPIMERASE"/>
    <property type="match status" value="1"/>
</dbReference>
<dbReference type="InterPro" id="IPR029767">
    <property type="entry name" value="WecB-like"/>
</dbReference>
<dbReference type="PANTHER" id="PTHR43174">
    <property type="entry name" value="UDP-N-ACETYLGLUCOSAMINE 2-EPIMERASE"/>
    <property type="match status" value="1"/>
</dbReference>
<evidence type="ECO:0000313" key="3">
    <source>
        <dbReference type="EMBL" id="PIT92425.1"/>
    </source>
</evidence>
<organism evidence="3 4">
    <name type="scientific">Candidatus Harrisonbacteria bacterium CG10_big_fil_rev_8_21_14_0_10_42_17</name>
    <dbReference type="NCBI Taxonomy" id="1974584"/>
    <lineage>
        <taxon>Bacteria</taxon>
        <taxon>Candidatus Harrisoniibacteriota</taxon>
    </lineage>
</organism>
<accession>A0A2M6WI23</accession>
<dbReference type="CDD" id="cd03786">
    <property type="entry name" value="GTB_UDP-GlcNAc_2-Epimerase"/>
    <property type="match status" value="1"/>
</dbReference>
<dbReference type="InterPro" id="IPR003331">
    <property type="entry name" value="UDP_GlcNAc_Epimerase_2_dom"/>
</dbReference>
<dbReference type="EMBL" id="PFBA01000023">
    <property type="protein sequence ID" value="PIT92425.1"/>
    <property type="molecule type" value="Genomic_DNA"/>
</dbReference>
<dbReference type="NCBIfam" id="TIGR00236">
    <property type="entry name" value="wecB"/>
    <property type="match status" value="1"/>
</dbReference>
<dbReference type="GO" id="GO:0016853">
    <property type="term" value="F:isomerase activity"/>
    <property type="evidence" value="ECO:0007669"/>
    <property type="project" value="UniProtKB-KW"/>
</dbReference>
<evidence type="ECO:0000313" key="4">
    <source>
        <dbReference type="Proteomes" id="UP000228635"/>
    </source>
</evidence>
<feature type="domain" description="UDP-N-acetylglucosamine 2-epimerase" evidence="2">
    <location>
        <begin position="23"/>
        <end position="361"/>
    </location>
</feature>
<comment type="similarity">
    <text evidence="1">Belongs to the UDP-N-acetylglucosamine 2-epimerase family.</text>
</comment>
<keyword evidence="1" id="KW-0413">Isomerase</keyword>
<dbReference type="Proteomes" id="UP000228635">
    <property type="component" value="Unassembled WGS sequence"/>
</dbReference>
<dbReference type="AlphaFoldDB" id="A0A2M6WI23"/>
<dbReference type="Gene3D" id="3.40.50.2000">
    <property type="entry name" value="Glycogen Phosphorylase B"/>
    <property type="match status" value="2"/>
</dbReference>